<keyword evidence="5" id="KW-0418">Kinase</keyword>
<evidence type="ECO:0000256" key="2">
    <source>
        <dbReference type="ARBA" id="ARBA00012438"/>
    </source>
</evidence>
<dbReference type="InterPro" id="IPR036097">
    <property type="entry name" value="HisK_dim/P_sf"/>
</dbReference>
<sequence length="1032" mass="116176">MAKKNVPTQQKNKAIPKLKDSKASLSEQKITLEKFRRMATVIQDSNDAITFQDLEGNILAWNRGAEKMYGYSEAEALNMNIVDTVPDEYQEEARQFIASLKRGELVPNLETKRKHQNGEIIDVWLTNTKLTDDKGKLTGIATTERDITERKQHEASLKEKFRELDYLREGQIALSESMRGQQDLSRLGQSILSHLVPFTNAQIGAFYLVSGDKTLKRISGYALPEMEGTEKPVKFGVGLIGQVALEKRTLLIEDVPAGYFNKIQSTFGELIPRSLLICPILYENEVNGVIELGSLYPFTEHQRAFLSHVSANIGIAINTSDVRNKVQELLEQSQTLNDKLQTQQEELNKAQVLLEEKATEVQRGSQYKTEFLANMSHELRTPLNSSLILAKLLMDNAKGNLTEDQIKYASSIYSSGNDLLNLINDILDLSKVEAGKLDIRVEDVFLSRVIDGLKQTFQTLAHEKTVNFEVTCENNLPQFFQTDRQRLDQILKNLISNAFKFTQVGSVKVRIFHHSNEHLGFEVTDSGIGIPKEQQEIIFEAFRQADGTTNRKFGGTGLGLSISRDLARLLGGSIKVTSSPGKGSCFTLILPEFYNEELIATTPSKLYSAHSVSILEKDKVKQRNFEKIMSPPFEDDRSDDVKSGPTILVIEDEPQFSRILFDLAHELQYKCLVAQGADEGFEMAIEYKPDAIVLDMRLPDHLGLVTLDRLKKDPSTRHIPVHVISVEDYTEVALRMGAIGYMFKPAKREELKNVFEKLEAKFSQDIHQVLIVEENEFQIKNICHLLSDEGIKFTKVATAAEAVIALKDNAFDCMIMNPNLPDMSAEQVLSQIMHANITSIPPVIIYNGSPISREQEEKIRHHSQSITVKTAGSSEKLLNEVTLFLHQPESEMSPARRLMLKNNRGLEQSFEGVKILLVDDDIRNIFALTSALEQQGATIVIGRNGYEALDKLEQDSKIDLVLMDVMMPEMDGLEATRRIRKQKKFDNLPIIAVTAKAMKEDQMICLQAGASDYLSKPVNLEKLFSILRVWAP</sequence>
<feature type="domain" description="Response regulatory" evidence="11">
    <location>
        <begin position="646"/>
        <end position="759"/>
    </location>
</feature>
<evidence type="ECO:0000256" key="5">
    <source>
        <dbReference type="ARBA" id="ARBA00022777"/>
    </source>
</evidence>
<evidence type="ECO:0000256" key="4">
    <source>
        <dbReference type="ARBA" id="ARBA00022679"/>
    </source>
</evidence>
<dbReference type="InterPro" id="IPR003018">
    <property type="entry name" value="GAF"/>
</dbReference>
<feature type="compositionally biased region" description="Polar residues" evidence="9">
    <location>
        <begin position="1"/>
        <end position="12"/>
    </location>
</feature>
<dbReference type="SUPFAM" id="SSF55874">
    <property type="entry name" value="ATPase domain of HSP90 chaperone/DNA topoisomerase II/histidine kinase"/>
    <property type="match status" value="1"/>
</dbReference>
<evidence type="ECO:0000256" key="7">
    <source>
        <dbReference type="PROSITE-ProRule" id="PRU00169"/>
    </source>
</evidence>
<dbReference type="PROSITE" id="PS50112">
    <property type="entry name" value="PAS"/>
    <property type="match status" value="1"/>
</dbReference>
<feature type="domain" description="Response regulatory" evidence="11">
    <location>
        <begin position="914"/>
        <end position="1031"/>
    </location>
</feature>
<evidence type="ECO:0000256" key="1">
    <source>
        <dbReference type="ARBA" id="ARBA00000085"/>
    </source>
</evidence>
<dbReference type="InterPro" id="IPR003594">
    <property type="entry name" value="HATPase_dom"/>
</dbReference>
<dbReference type="SMART" id="SM00448">
    <property type="entry name" value="REC"/>
    <property type="match status" value="3"/>
</dbReference>
<dbReference type="SUPFAM" id="SSF55785">
    <property type="entry name" value="PYP-like sensor domain (PAS domain)"/>
    <property type="match status" value="1"/>
</dbReference>
<evidence type="ECO:0000313" key="15">
    <source>
        <dbReference type="Proteomes" id="UP001302274"/>
    </source>
</evidence>
<dbReference type="PROSITE" id="PS50110">
    <property type="entry name" value="RESPONSE_REGULATORY"/>
    <property type="match status" value="3"/>
</dbReference>
<dbReference type="InterPro" id="IPR003661">
    <property type="entry name" value="HisK_dim/P_dom"/>
</dbReference>
<dbReference type="InterPro" id="IPR005467">
    <property type="entry name" value="His_kinase_dom"/>
</dbReference>
<evidence type="ECO:0000313" key="14">
    <source>
        <dbReference type="EMBL" id="MEA9357801.1"/>
    </source>
</evidence>
<name>A0ABU5VXM8_9BACT</name>
<dbReference type="Gene3D" id="3.40.50.2300">
    <property type="match status" value="3"/>
</dbReference>
<dbReference type="SUPFAM" id="SSF47384">
    <property type="entry name" value="Homodimeric domain of signal transducing histidine kinase"/>
    <property type="match status" value="1"/>
</dbReference>
<dbReference type="Pfam" id="PF00989">
    <property type="entry name" value="PAS"/>
    <property type="match status" value="1"/>
</dbReference>
<dbReference type="InterPro" id="IPR011006">
    <property type="entry name" value="CheY-like_superfamily"/>
</dbReference>
<dbReference type="Proteomes" id="UP001302274">
    <property type="component" value="Unassembled WGS sequence"/>
</dbReference>
<dbReference type="InterPro" id="IPR000014">
    <property type="entry name" value="PAS"/>
</dbReference>
<accession>A0ABU5VXM8</accession>
<comment type="caution">
    <text evidence="7">Lacks conserved residue(s) required for the propagation of feature annotation.</text>
</comment>
<evidence type="ECO:0000259" key="13">
    <source>
        <dbReference type="PROSITE" id="PS50113"/>
    </source>
</evidence>
<evidence type="ECO:0000256" key="3">
    <source>
        <dbReference type="ARBA" id="ARBA00022553"/>
    </source>
</evidence>
<dbReference type="InterPro" id="IPR013767">
    <property type="entry name" value="PAS_fold"/>
</dbReference>
<feature type="domain" description="PAC" evidence="13">
    <location>
        <begin position="107"/>
        <end position="159"/>
    </location>
</feature>
<dbReference type="Pfam" id="PF00512">
    <property type="entry name" value="HisKA"/>
    <property type="match status" value="1"/>
</dbReference>
<comment type="catalytic activity">
    <reaction evidence="1">
        <text>ATP + protein L-histidine = ADP + protein N-phospho-L-histidine.</text>
        <dbReference type="EC" id="2.7.13.3"/>
    </reaction>
</comment>
<reference evidence="14 15" key="1">
    <citation type="submission" date="2023-11" db="EMBL/GenBank/DDBJ databases">
        <title>A Novel Polar Bacteriovorax (B. antarcticus) Isolated from the Biocrust in Antarctica.</title>
        <authorList>
            <person name="Mun W."/>
            <person name="Choi S.Y."/>
            <person name="Mitchell R.J."/>
        </authorList>
    </citation>
    <scope>NUCLEOTIDE SEQUENCE [LARGE SCALE GENOMIC DNA]</scope>
    <source>
        <strain evidence="14 15">PP10</strain>
    </source>
</reference>
<keyword evidence="15" id="KW-1185">Reference proteome</keyword>
<dbReference type="InterPro" id="IPR036890">
    <property type="entry name" value="HATPase_C_sf"/>
</dbReference>
<dbReference type="EMBL" id="JAYGJQ010000002">
    <property type="protein sequence ID" value="MEA9357801.1"/>
    <property type="molecule type" value="Genomic_DNA"/>
</dbReference>
<dbReference type="RefSeq" id="WP_323577962.1">
    <property type="nucleotide sequence ID" value="NZ_JAYGJQ010000002.1"/>
</dbReference>
<dbReference type="InterPro" id="IPR035965">
    <property type="entry name" value="PAS-like_dom_sf"/>
</dbReference>
<evidence type="ECO:0000256" key="9">
    <source>
        <dbReference type="SAM" id="MobiDB-lite"/>
    </source>
</evidence>
<dbReference type="PRINTS" id="PR00344">
    <property type="entry name" value="BCTRLSENSOR"/>
</dbReference>
<dbReference type="SMART" id="SM00065">
    <property type="entry name" value="GAF"/>
    <property type="match status" value="1"/>
</dbReference>
<dbReference type="PANTHER" id="PTHR45339">
    <property type="entry name" value="HYBRID SIGNAL TRANSDUCTION HISTIDINE KINASE J"/>
    <property type="match status" value="1"/>
</dbReference>
<dbReference type="Gene3D" id="3.30.450.40">
    <property type="match status" value="1"/>
</dbReference>
<feature type="domain" description="PAS" evidence="12">
    <location>
        <begin position="34"/>
        <end position="104"/>
    </location>
</feature>
<dbReference type="InterPro" id="IPR001789">
    <property type="entry name" value="Sig_transdc_resp-reg_receiver"/>
</dbReference>
<dbReference type="CDD" id="cd17546">
    <property type="entry name" value="REC_hyHK_CKI1_RcsC-like"/>
    <property type="match status" value="1"/>
</dbReference>
<dbReference type="NCBIfam" id="TIGR00229">
    <property type="entry name" value="sensory_box"/>
    <property type="match status" value="1"/>
</dbReference>
<dbReference type="InterPro" id="IPR000700">
    <property type="entry name" value="PAS-assoc_C"/>
</dbReference>
<keyword evidence="6" id="KW-0902">Two-component regulatory system</keyword>
<dbReference type="Gene3D" id="1.10.287.130">
    <property type="match status" value="1"/>
</dbReference>
<protein>
    <recommendedName>
        <fullName evidence="2">histidine kinase</fullName>
        <ecNumber evidence="2">2.7.13.3</ecNumber>
    </recommendedName>
</protein>
<feature type="coiled-coil region" evidence="8">
    <location>
        <begin position="323"/>
        <end position="360"/>
    </location>
</feature>
<dbReference type="Pfam" id="PF13185">
    <property type="entry name" value="GAF_2"/>
    <property type="match status" value="1"/>
</dbReference>
<keyword evidence="3 7" id="KW-0597">Phosphoprotein</keyword>
<dbReference type="Pfam" id="PF00072">
    <property type="entry name" value="Response_reg"/>
    <property type="match status" value="3"/>
</dbReference>
<dbReference type="InterPro" id="IPR004358">
    <property type="entry name" value="Sig_transdc_His_kin-like_C"/>
</dbReference>
<feature type="modified residue" description="4-aspartylphosphate" evidence="7">
    <location>
        <position position="695"/>
    </location>
</feature>
<dbReference type="PANTHER" id="PTHR45339:SF1">
    <property type="entry name" value="HYBRID SIGNAL TRANSDUCTION HISTIDINE KINASE J"/>
    <property type="match status" value="1"/>
</dbReference>
<evidence type="ECO:0000256" key="8">
    <source>
        <dbReference type="SAM" id="Coils"/>
    </source>
</evidence>
<feature type="region of interest" description="Disordered" evidence="9">
    <location>
        <begin position="1"/>
        <end position="20"/>
    </location>
</feature>
<feature type="modified residue" description="4-aspartylphosphate" evidence="7">
    <location>
        <position position="964"/>
    </location>
</feature>
<dbReference type="SUPFAM" id="SSF52172">
    <property type="entry name" value="CheY-like"/>
    <property type="match status" value="3"/>
</dbReference>
<dbReference type="CDD" id="cd00130">
    <property type="entry name" value="PAS"/>
    <property type="match status" value="1"/>
</dbReference>
<comment type="caution">
    <text evidence="14">The sequence shown here is derived from an EMBL/GenBank/DDBJ whole genome shotgun (WGS) entry which is preliminary data.</text>
</comment>
<evidence type="ECO:0000259" key="11">
    <source>
        <dbReference type="PROSITE" id="PS50110"/>
    </source>
</evidence>
<dbReference type="Gene3D" id="3.30.450.20">
    <property type="entry name" value="PAS domain"/>
    <property type="match status" value="1"/>
</dbReference>
<dbReference type="InterPro" id="IPR029016">
    <property type="entry name" value="GAF-like_dom_sf"/>
</dbReference>
<organism evidence="14 15">
    <name type="scientific">Bacteriovorax antarcticus</name>
    <dbReference type="NCBI Taxonomy" id="3088717"/>
    <lineage>
        <taxon>Bacteria</taxon>
        <taxon>Pseudomonadati</taxon>
        <taxon>Bdellovibrionota</taxon>
        <taxon>Bacteriovoracia</taxon>
        <taxon>Bacteriovoracales</taxon>
        <taxon>Bacteriovoracaceae</taxon>
        <taxon>Bacteriovorax</taxon>
    </lineage>
</organism>
<dbReference type="PROSITE" id="PS50109">
    <property type="entry name" value="HIS_KIN"/>
    <property type="match status" value="1"/>
</dbReference>
<keyword evidence="8" id="KW-0175">Coiled coil</keyword>
<dbReference type="SMART" id="SM00091">
    <property type="entry name" value="PAS"/>
    <property type="match status" value="1"/>
</dbReference>
<dbReference type="CDD" id="cd00082">
    <property type="entry name" value="HisKA"/>
    <property type="match status" value="1"/>
</dbReference>
<feature type="domain" description="Histidine kinase" evidence="10">
    <location>
        <begin position="374"/>
        <end position="594"/>
    </location>
</feature>
<gene>
    <name evidence="14" type="ORF">SHI21_16335</name>
</gene>
<feature type="domain" description="Response regulatory" evidence="11">
    <location>
        <begin position="768"/>
        <end position="884"/>
    </location>
</feature>
<dbReference type="SUPFAM" id="SSF55781">
    <property type="entry name" value="GAF domain-like"/>
    <property type="match status" value="1"/>
</dbReference>
<dbReference type="Gene3D" id="3.30.565.10">
    <property type="entry name" value="Histidine kinase-like ATPase, C-terminal domain"/>
    <property type="match status" value="1"/>
</dbReference>
<dbReference type="SMART" id="SM00388">
    <property type="entry name" value="HisKA"/>
    <property type="match status" value="1"/>
</dbReference>
<dbReference type="Pfam" id="PF02518">
    <property type="entry name" value="HATPase_c"/>
    <property type="match status" value="1"/>
</dbReference>
<evidence type="ECO:0000256" key="6">
    <source>
        <dbReference type="ARBA" id="ARBA00023012"/>
    </source>
</evidence>
<dbReference type="EC" id="2.7.13.3" evidence="2"/>
<keyword evidence="4" id="KW-0808">Transferase</keyword>
<dbReference type="CDD" id="cd16922">
    <property type="entry name" value="HATPase_EvgS-ArcB-TorS-like"/>
    <property type="match status" value="1"/>
</dbReference>
<evidence type="ECO:0000259" key="10">
    <source>
        <dbReference type="PROSITE" id="PS50109"/>
    </source>
</evidence>
<dbReference type="SMART" id="SM00387">
    <property type="entry name" value="HATPase_c"/>
    <property type="match status" value="1"/>
</dbReference>
<proteinExistence type="predicted"/>
<dbReference type="PROSITE" id="PS50113">
    <property type="entry name" value="PAC"/>
    <property type="match status" value="1"/>
</dbReference>
<evidence type="ECO:0000259" key="12">
    <source>
        <dbReference type="PROSITE" id="PS50112"/>
    </source>
</evidence>